<dbReference type="AlphaFoldDB" id="A0A2K9N8H1"/>
<comment type="subunit">
    <text evidence="1">Monomer.</text>
</comment>
<feature type="binding site" evidence="1">
    <location>
        <position position="18"/>
    </location>
    <ligand>
        <name>S-adenosyl-L-methionine</name>
        <dbReference type="ChEBI" id="CHEBI:59789"/>
    </ligand>
</feature>
<dbReference type="PANTHER" id="PTHR37426">
    <property type="entry name" value="RIBOSOMAL RNA LARGE SUBUNIT METHYLTRANSFERASE J"/>
    <property type="match status" value="1"/>
</dbReference>
<dbReference type="HAMAP" id="MF_00934">
    <property type="entry name" value="23SrRNA_methyltr_J"/>
    <property type="match status" value="1"/>
</dbReference>
<accession>A0A2K9N8H1</accession>
<comment type="function">
    <text evidence="1">Specifically methylates the adenine in position 2030 of 23S rRNA.</text>
</comment>
<dbReference type="InterPro" id="IPR029063">
    <property type="entry name" value="SAM-dependent_MTases_sf"/>
</dbReference>
<dbReference type="GO" id="GO:0005829">
    <property type="term" value="C:cytosol"/>
    <property type="evidence" value="ECO:0007669"/>
    <property type="project" value="TreeGrafter"/>
</dbReference>
<feature type="binding site" evidence="1">
    <location>
        <begin position="146"/>
        <end position="147"/>
    </location>
    <ligand>
        <name>S-adenosyl-L-methionine</name>
        <dbReference type="ChEBI" id="CHEBI:59789"/>
    </ligand>
</feature>
<keyword evidence="1" id="KW-0949">S-adenosyl-L-methionine</keyword>
<dbReference type="RefSeq" id="WP_102111119.1">
    <property type="nucleotide sequence ID" value="NZ_BMGN01000004.1"/>
</dbReference>
<dbReference type="EMBL" id="CP025611">
    <property type="protein sequence ID" value="AUN29384.1"/>
    <property type="molecule type" value="Genomic_DNA"/>
</dbReference>
<organism evidence="2 3">
    <name type="scientific">Niveispirillum cyanobacteriorum</name>
    <dbReference type="NCBI Taxonomy" id="1612173"/>
    <lineage>
        <taxon>Bacteria</taxon>
        <taxon>Pseudomonadati</taxon>
        <taxon>Pseudomonadota</taxon>
        <taxon>Alphaproteobacteria</taxon>
        <taxon>Rhodospirillales</taxon>
        <taxon>Azospirillaceae</taxon>
        <taxon>Niveispirillum</taxon>
    </lineage>
</organism>
<keyword evidence="1 2" id="KW-0808">Transferase</keyword>
<feature type="binding site" evidence="1">
    <location>
        <position position="121"/>
    </location>
    <ligand>
        <name>S-adenosyl-L-methionine</name>
        <dbReference type="ChEBI" id="CHEBI:59789"/>
    </ligand>
</feature>
<dbReference type="Gene3D" id="3.40.50.150">
    <property type="entry name" value="Vaccinia Virus protein VP39"/>
    <property type="match status" value="1"/>
</dbReference>
<protein>
    <recommendedName>
        <fullName evidence="1">Ribosomal RNA large subunit methyltransferase J</fullName>
        <ecNumber evidence="1">2.1.1.266</ecNumber>
    </recommendedName>
    <alternativeName>
        <fullName evidence="1">23S rRNA (adenine(2030)-N6)-methyltransferase</fullName>
    </alternativeName>
    <alternativeName>
        <fullName evidence="1">23S rRNA m6A2030 methyltransferase</fullName>
    </alternativeName>
</protein>
<dbReference type="OrthoDB" id="9791274at2"/>
<feature type="binding site" evidence="1">
    <location>
        <position position="41"/>
    </location>
    <ligand>
        <name>S-adenosyl-L-methionine</name>
        <dbReference type="ChEBI" id="CHEBI:59789"/>
    </ligand>
</feature>
<dbReference type="GO" id="GO:0070475">
    <property type="term" value="P:rRNA base methylation"/>
    <property type="evidence" value="ECO:0007669"/>
    <property type="project" value="UniProtKB-UniRule"/>
</dbReference>
<reference evidence="2 3" key="1">
    <citation type="submission" date="2017-12" db="EMBL/GenBank/DDBJ databases">
        <title>Genomes of bacteria within cyanobacterial aggregates.</title>
        <authorList>
            <person name="Cai H."/>
        </authorList>
    </citation>
    <scope>NUCLEOTIDE SEQUENCE [LARGE SCALE GENOMIC DNA]</scope>
    <source>
        <strain evidence="2 3">TH16</strain>
    </source>
</reference>
<dbReference type="GO" id="GO:0003723">
    <property type="term" value="F:RNA binding"/>
    <property type="evidence" value="ECO:0007669"/>
    <property type="project" value="UniProtKB-UniRule"/>
</dbReference>
<feature type="site" description="Interaction with substrate rRNA" evidence="1">
    <location>
        <position position="3"/>
    </location>
</feature>
<evidence type="ECO:0000256" key="1">
    <source>
        <dbReference type="HAMAP-Rule" id="MF_00934"/>
    </source>
</evidence>
<evidence type="ECO:0000313" key="2">
    <source>
        <dbReference type="EMBL" id="AUN29384.1"/>
    </source>
</evidence>
<comment type="catalytic activity">
    <reaction evidence="1">
        <text>adenosine(2030) in 23S rRNA + S-adenosyl-L-methionine = N(6)-methyladenosine(2030) in 23S rRNA + S-adenosyl-L-homocysteine + H(+)</text>
        <dbReference type="Rhea" id="RHEA:43736"/>
        <dbReference type="Rhea" id="RHEA-COMP:10668"/>
        <dbReference type="Rhea" id="RHEA-COMP:10669"/>
        <dbReference type="ChEBI" id="CHEBI:15378"/>
        <dbReference type="ChEBI" id="CHEBI:57856"/>
        <dbReference type="ChEBI" id="CHEBI:59789"/>
        <dbReference type="ChEBI" id="CHEBI:74411"/>
        <dbReference type="ChEBI" id="CHEBI:74449"/>
        <dbReference type="EC" id="2.1.1.266"/>
    </reaction>
</comment>
<feature type="binding site" evidence="1">
    <location>
        <position position="103"/>
    </location>
    <ligand>
        <name>S-adenosyl-L-methionine</name>
        <dbReference type="ChEBI" id="CHEBI:59789"/>
    </ligand>
</feature>
<sequence length="287" mass="32019">MNYRHAFHAGNAADVMKHAVLAWVLDRLRTKDAPFFVLDTHAGIGRYDLDDQAATRTGEALRGIRRVLADGGADRLPEAAKPYLDLLNRLNDGVSPIRTYPGSPLITRMMMREQDRLLLAELHAEDVQTLRNLFRGDAQVAVHHMDGWLSLKAHLPPKERRGLVIIDPPFEAPDEYERMVAALALAHRRWATGQYLLWYPVKDRAAVWKLHQMLEDTGIPKMLAAELCWSDDDQSGRLNGSGLILVNPPWKTQEALSELLPALGTALAAGNGPTGCRWIRDESGKTA</sequence>
<name>A0A2K9N8H1_9PROT</name>
<dbReference type="PANTHER" id="PTHR37426:SF1">
    <property type="entry name" value="RIBOSOMAL RNA LARGE SUBUNIT METHYLTRANSFERASE J"/>
    <property type="match status" value="1"/>
</dbReference>
<dbReference type="EC" id="2.1.1.266" evidence="1"/>
<comment type="similarity">
    <text evidence="1">Belongs to the RlmJ family.</text>
</comment>
<dbReference type="KEGG" id="ncb:C0V82_03380"/>
<keyword evidence="1" id="KW-0694">RNA-binding</keyword>
<dbReference type="GO" id="GO:0036307">
    <property type="term" value="F:23S rRNA (adenine(2030)-N(6))-methyltransferase activity"/>
    <property type="evidence" value="ECO:0007669"/>
    <property type="project" value="UniProtKB-UniRule"/>
</dbReference>
<dbReference type="SUPFAM" id="SSF53335">
    <property type="entry name" value="S-adenosyl-L-methionine-dependent methyltransferases"/>
    <property type="match status" value="1"/>
</dbReference>
<evidence type="ECO:0000313" key="3">
    <source>
        <dbReference type="Proteomes" id="UP000234752"/>
    </source>
</evidence>
<feature type="binding site" evidence="1">
    <location>
        <position position="167"/>
    </location>
    <ligand>
        <name>S-adenosyl-L-methionine</name>
        <dbReference type="ChEBI" id="CHEBI:59789"/>
    </ligand>
</feature>
<dbReference type="InterPro" id="IPR007473">
    <property type="entry name" value="RlmJ"/>
</dbReference>
<gene>
    <name evidence="1" type="primary">rlmJ</name>
    <name evidence="2" type="ORF">C0V82_03380</name>
</gene>
<dbReference type="Pfam" id="PF04378">
    <property type="entry name" value="RsmJ"/>
    <property type="match status" value="1"/>
</dbReference>
<proteinExistence type="inferred from homology"/>
<feature type="active site" description="Proton acceptor" evidence="1">
    <location>
        <position position="167"/>
    </location>
</feature>
<keyword evidence="3" id="KW-1185">Reference proteome</keyword>
<dbReference type="Proteomes" id="UP000234752">
    <property type="component" value="Chromosome eg_1"/>
</dbReference>
<keyword evidence="1" id="KW-0698">rRNA processing</keyword>
<keyword evidence="1 2" id="KW-0489">Methyltransferase</keyword>